<evidence type="ECO:0000313" key="3">
    <source>
        <dbReference type="Proteomes" id="UP001362899"/>
    </source>
</evidence>
<evidence type="ECO:0000313" key="2">
    <source>
        <dbReference type="EMBL" id="GMM50818.1"/>
    </source>
</evidence>
<dbReference type="Proteomes" id="UP001362899">
    <property type="component" value="Unassembled WGS sequence"/>
</dbReference>
<dbReference type="NCBIfam" id="TIGR00166">
    <property type="entry name" value="S6"/>
    <property type="match status" value="1"/>
</dbReference>
<dbReference type="PANTHER" id="PTHR21011">
    <property type="entry name" value="MITOCHONDRIAL 28S RIBOSOMAL PROTEIN S6"/>
    <property type="match status" value="1"/>
</dbReference>
<sequence length="108" mass="12290">MLYELVGIARVPMVNHHQEAASMAKSIGKMILGNRGVIRDLDNWGVRYLPGIWNKNRESHILGAHFYMKFDCSPAVQREIQRSLRTDPRMLRSTIVKLGGENLSSLID</sequence>
<dbReference type="InterPro" id="IPR035980">
    <property type="entry name" value="Ribosomal_bS6_sf"/>
</dbReference>
<accession>A0AAV5RJC5</accession>
<organism evidence="2 3">
    <name type="scientific">Starmerella bacillaris</name>
    <name type="common">Yeast</name>
    <name type="synonym">Candida zemplinina</name>
    <dbReference type="NCBI Taxonomy" id="1247836"/>
    <lineage>
        <taxon>Eukaryota</taxon>
        <taxon>Fungi</taxon>
        <taxon>Dikarya</taxon>
        <taxon>Ascomycota</taxon>
        <taxon>Saccharomycotina</taxon>
        <taxon>Dipodascomycetes</taxon>
        <taxon>Dipodascales</taxon>
        <taxon>Trichomonascaceae</taxon>
        <taxon>Starmerella</taxon>
    </lineage>
</organism>
<name>A0AAV5RJC5_STABA</name>
<dbReference type="AlphaFoldDB" id="A0AAV5RJC5"/>
<dbReference type="InterPro" id="IPR000529">
    <property type="entry name" value="Ribosomal_bS6"/>
</dbReference>
<dbReference type="GO" id="GO:0005763">
    <property type="term" value="C:mitochondrial small ribosomal subunit"/>
    <property type="evidence" value="ECO:0007669"/>
    <property type="project" value="TreeGrafter"/>
</dbReference>
<comment type="caution">
    <text evidence="2">The sequence shown here is derived from an EMBL/GenBank/DDBJ whole genome shotgun (WGS) entry which is preliminary data.</text>
</comment>
<dbReference type="GO" id="GO:0006412">
    <property type="term" value="P:translation"/>
    <property type="evidence" value="ECO:0007669"/>
    <property type="project" value="InterPro"/>
</dbReference>
<reference evidence="2 3" key="1">
    <citation type="journal article" date="2023" name="Elife">
        <title>Identification of key yeast species and microbe-microbe interactions impacting larval growth of Drosophila in the wild.</title>
        <authorList>
            <person name="Mure A."/>
            <person name="Sugiura Y."/>
            <person name="Maeda R."/>
            <person name="Honda K."/>
            <person name="Sakurai N."/>
            <person name="Takahashi Y."/>
            <person name="Watada M."/>
            <person name="Katoh T."/>
            <person name="Gotoh A."/>
            <person name="Gotoh Y."/>
            <person name="Taniguchi I."/>
            <person name="Nakamura K."/>
            <person name="Hayashi T."/>
            <person name="Katayama T."/>
            <person name="Uemura T."/>
            <person name="Hattori Y."/>
        </authorList>
    </citation>
    <scope>NUCLEOTIDE SEQUENCE [LARGE SCALE GENOMIC DNA]</scope>
    <source>
        <strain evidence="2 3">SB-73</strain>
    </source>
</reference>
<keyword evidence="2" id="KW-0687">Ribonucleoprotein</keyword>
<dbReference type="GO" id="GO:0070181">
    <property type="term" value="F:small ribosomal subunit rRNA binding"/>
    <property type="evidence" value="ECO:0007669"/>
    <property type="project" value="TreeGrafter"/>
</dbReference>
<dbReference type="SUPFAM" id="SSF54995">
    <property type="entry name" value="Ribosomal protein S6"/>
    <property type="match status" value="1"/>
</dbReference>
<evidence type="ECO:0000256" key="1">
    <source>
        <dbReference type="ARBA" id="ARBA00009512"/>
    </source>
</evidence>
<keyword evidence="3" id="KW-1185">Reference proteome</keyword>
<dbReference type="EMBL" id="BTGC01000003">
    <property type="protein sequence ID" value="GMM50818.1"/>
    <property type="molecule type" value="Genomic_DNA"/>
</dbReference>
<dbReference type="Gene3D" id="3.30.70.60">
    <property type="match status" value="1"/>
</dbReference>
<dbReference type="GO" id="GO:0003735">
    <property type="term" value="F:structural constituent of ribosome"/>
    <property type="evidence" value="ECO:0007669"/>
    <property type="project" value="InterPro"/>
</dbReference>
<proteinExistence type="inferred from homology"/>
<gene>
    <name evidence="2" type="ORF">DASB73_017760</name>
</gene>
<dbReference type="CDD" id="cd15465">
    <property type="entry name" value="bS6_mito"/>
    <property type="match status" value="1"/>
</dbReference>
<dbReference type="Pfam" id="PF01250">
    <property type="entry name" value="Ribosomal_S6"/>
    <property type="match status" value="1"/>
</dbReference>
<keyword evidence="2" id="KW-0689">Ribosomal protein</keyword>
<protein>
    <submittedName>
        <fullName evidence="2">Mitochondrial 37S ribosomal protein YmS16</fullName>
    </submittedName>
</protein>
<dbReference type="InterPro" id="IPR014717">
    <property type="entry name" value="Transl_elong_EF1B/ribsomal_bS6"/>
</dbReference>
<comment type="similarity">
    <text evidence="1">Belongs to the bacterial ribosomal protein bS6 family.</text>
</comment>
<dbReference type="PANTHER" id="PTHR21011:SF1">
    <property type="entry name" value="SMALL RIBOSOMAL SUBUNIT PROTEIN BS6M"/>
    <property type="match status" value="1"/>
</dbReference>